<proteinExistence type="predicted"/>
<name>A0AAW9JYM5_CARML</name>
<dbReference type="Proteomes" id="UP001290462">
    <property type="component" value="Unassembled WGS sequence"/>
</dbReference>
<reference evidence="1" key="1">
    <citation type="submission" date="2023-08" db="EMBL/GenBank/DDBJ databases">
        <title>Genomic characterization of piscicolin 126 produced by Carnobacterium maltaromaticum CM22 strain isolated from salmon (Salmo salar).</title>
        <authorList>
            <person name="Gonzalez-Gragera E."/>
            <person name="Garcia-Lopez J.D."/>
            <person name="Teso-Perez C."/>
            <person name="Gimenez-Hernandez I."/>
            <person name="Peralta-Sanchez J.M."/>
            <person name="Valdivia E."/>
            <person name="Montalban-Lopez M."/>
            <person name="Martin-Platero A.M."/>
            <person name="Banos A."/>
            <person name="Martinez-Bueno M."/>
        </authorList>
    </citation>
    <scope>NUCLEOTIDE SEQUENCE</scope>
    <source>
        <strain evidence="1">CM22</strain>
    </source>
</reference>
<accession>A0AAW9JYM5</accession>
<dbReference type="EMBL" id="JAVBVO010000028">
    <property type="protein sequence ID" value="MDZ5760743.1"/>
    <property type="molecule type" value="Genomic_DNA"/>
</dbReference>
<dbReference type="AlphaFoldDB" id="A0AAW9JYM5"/>
<protein>
    <recommendedName>
        <fullName evidence="3">Helix-turn-helix type 11 domain-containing protein</fullName>
    </recommendedName>
</protein>
<comment type="caution">
    <text evidence="1">The sequence shown here is derived from an EMBL/GenBank/DDBJ whole genome shotgun (WGS) entry which is preliminary data.</text>
</comment>
<dbReference type="RefSeq" id="WP_322809894.1">
    <property type="nucleotide sequence ID" value="NZ_JAVBVO010000028.1"/>
</dbReference>
<sequence length="100" mass="11596">MQVAEKSATLEILLLGKYEEIAREEARALLAEIVTKLDEEFLFWDIKKLAEKCCLSVSSVRRYITNDKRMKLLEKKPNGGKAIWPVEQARETILEIVSEW</sequence>
<evidence type="ECO:0000313" key="1">
    <source>
        <dbReference type="EMBL" id="MDZ5760743.1"/>
    </source>
</evidence>
<gene>
    <name evidence="1" type="ORF">RAK27_19040</name>
</gene>
<organism evidence="1 2">
    <name type="scientific">Carnobacterium maltaromaticum</name>
    <name type="common">Carnobacterium piscicola</name>
    <dbReference type="NCBI Taxonomy" id="2751"/>
    <lineage>
        <taxon>Bacteria</taxon>
        <taxon>Bacillati</taxon>
        <taxon>Bacillota</taxon>
        <taxon>Bacilli</taxon>
        <taxon>Lactobacillales</taxon>
        <taxon>Carnobacteriaceae</taxon>
        <taxon>Carnobacterium</taxon>
    </lineage>
</organism>
<evidence type="ECO:0008006" key="3">
    <source>
        <dbReference type="Google" id="ProtNLM"/>
    </source>
</evidence>
<evidence type="ECO:0000313" key="2">
    <source>
        <dbReference type="Proteomes" id="UP001290462"/>
    </source>
</evidence>